<evidence type="ECO:0000313" key="13">
    <source>
        <dbReference type="EMBL" id="OSS47547.1"/>
    </source>
</evidence>
<dbReference type="InterPro" id="IPR013217">
    <property type="entry name" value="Methyltransf_12"/>
</dbReference>
<dbReference type="OMA" id="FSIPICA"/>
<keyword evidence="2" id="KW-0597">Phosphoprotein</keyword>
<dbReference type="InterPro" id="IPR042104">
    <property type="entry name" value="PKS_dehydratase_sf"/>
</dbReference>
<dbReference type="GO" id="GO:0031177">
    <property type="term" value="F:phosphopantetheine binding"/>
    <property type="evidence" value="ECO:0007669"/>
    <property type="project" value="InterPro"/>
</dbReference>
<dbReference type="SUPFAM" id="SSF53901">
    <property type="entry name" value="Thiolase-like"/>
    <property type="match status" value="1"/>
</dbReference>
<dbReference type="STRING" id="105696.A0A1Y2LWJ7"/>
<dbReference type="InterPro" id="IPR013154">
    <property type="entry name" value="ADH-like_N"/>
</dbReference>
<dbReference type="Pfam" id="PF23297">
    <property type="entry name" value="ACP_SdgA_C"/>
    <property type="match status" value="1"/>
</dbReference>
<dbReference type="SUPFAM" id="SSF55048">
    <property type="entry name" value="Probable ACP-binding domain of malonyl-CoA ACP transacylase"/>
    <property type="match status" value="1"/>
</dbReference>
<dbReference type="InterPro" id="IPR036736">
    <property type="entry name" value="ACP-like_sf"/>
</dbReference>
<dbReference type="InterPro" id="IPR020807">
    <property type="entry name" value="PKS_DH"/>
</dbReference>
<dbReference type="InterPro" id="IPR013149">
    <property type="entry name" value="ADH-like_C"/>
</dbReference>
<keyword evidence="14" id="KW-1185">Reference proteome</keyword>
<dbReference type="Pfam" id="PF21089">
    <property type="entry name" value="PKS_DH_N"/>
    <property type="match status" value="1"/>
</dbReference>
<evidence type="ECO:0000256" key="7">
    <source>
        <dbReference type="ARBA" id="ARBA00023268"/>
    </source>
</evidence>
<dbReference type="InterPro" id="IPR013968">
    <property type="entry name" value="PKS_KR"/>
</dbReference>
<evidence type="ECO:0000256" key="1">
    <source>
        <dbReference type="ARBA" id="ARBA00022450"/>
    </source>
</evidence>
<dbReference type="InterPro" id="IPR011032">
    <property type="entry name" value="GroES-like_sf"/>
</dbReference>
<dbReference type="InterPro" id="IPR057326">
    <property type="entry name" value="KR_dom"/>
</dbReference>
<keyword evidence="4" id="KW-0808">Transferase</keyword>
<feature type="region of interest" description="C-terminal hotdog fold" evidence="9">
    <location>
        <begin position="1064"/>
        <end position="1219"/>
    </location>
</feature>
<feature type="domain" description="Ketosynthase family 3 (KS3)" evidence="11">
    <location>
        <begin position="5"/>
        <end position="429"/>
    </location>
</feature>
<keyword evidence="5" id="KW-0521">NADP</keyword>
<evidence type="ECO:0000259" key="12">
    <source>
        <dbReference type="PROSITE" id="PS52019"/>
    </source>
</evidence>
<name>A0A1Y2LWJ7_EPING</name>
<dbReference type="InterPro" id="IPR016035">
    <property type="entry name" value="Acyl_Trfase/lysoPLipase"/>
</dbReference>
<dbReference type="Pfam" id="PF00698">
    <property type="entry name" value="Acyl_transf_1"/>
    <property type="match status" value="1"/>
</dbReference>
<dbReference type="GO" id="GO:0004312">
    <property type="term" value="F:fatty acid synthase activity"/>
    <property type="evidence" value="ECO:0007669"/>
    <property type="project" value="TreeGrafter"/>
</dbReference>
<feature type="domain" description="PKS/mFAS DH" evidence="12">
    <location>
        <begin position="914"/>
        <end position="1219"/>
    </location>
</feature>
<dbReference type="PROSITE" id="PS00012">
    <property type="entry name" value="PHOSPHOPANTETHEINE"/>
    <property type="match status" value="1"/>
</dbReference>
<dbReference type="FunFam" id="3.40.366.10:FF:000002">
    <property type="entry name" value="Probable polyketide synthase 2"/>
    <property type="match status" value="1"/>
</dbReference>
<dbReference type="InterPro" id="IPR050091">
    <property type="entry name" value="PKS_NRPS_Biosynth_Enz"/>
</dbReference>
<dbReference type="Pfam" id="PF16197">
    <property type="entry name" value="KAsynt_C_assoc"/>
    <property type="match status" value="1"/>
</dbReference>
<evidence type="ECO:0000259" key="10">
    <source>
        <dbReference type="PROSITE" id="PS50075"/>
    </source>
</evidence>
<dbReference type="SUPFAM" id="SSF52151">
    <property type="entry name" value="FabD/lysophospholipase-like"/>
    <property type="match status" value="1"/>
</dbReference>
<dbReference type="Gene3D" id="3.40.50.720">
    <property type="entry name" value="NAD(P)-binding Rossmann-like Domain"/>
    <property type="match status" value="1"/>
</dbReference>
<dbReference type="InterPro" id="IPR014031">
    <property type="entry name" value="Ketoacyl_synth_C"/>
</dbReference>
<dbReference type="Gene3D" id="1.10.1200.10">
    <property type="entry name" value="ACP-like"/>
    <property type="match status" value="1"/>
</dbReference>
<reference evidence="13 14" key="1">
    <citation type="journal article" date="2017" name="Genome Announc.">
        <title>Genome sequence of the saprophytic ascomycete Epicoccum nigrum ICMP 19927 strain isolated from New Zealand.</title>
        <authorList>
            <person name="Fokin M."/>
            <person name="Fleetwood D."/>
            <person name="Weir B.S."/>
            <person name="Villas-Boas S.G."/>
        </authorList>
    </citation>
    <scope>NUCLEOTIDE SEQUENCE [LARGE SCALE GENOMIC DNA]</scope>
    <source>
        <strain evidence="13 14">ICMP 19927</strain>
    </source>
</reference>
<gene>
    <name evidence="13" type="ORF">B5807_07240</name>
</gene>
<dbReference type="InterPro" id="IPR049552">
    <property type="entry name" value="PKS_DH_N"/>
</dbReference>
<dbReference type="EMBL" id="KZ107848">
    <property type="protein sequence ID" value="OSS47547.1"/>
    <property type="molecule type" value="Genomic_DNA"/>
</dbReference>
<evidence type="ECO:0000256" key="5">
    <source>
        <dbReference type="ARBA" id="ARBA00022857"/>
    </source>
</evidence>
<keyword evidence="6" id="KW-0560">Oxidoreductase</keyword>
<dbReference type="Gene3D" id="3.90.180.10">
    <property type="entry name" value="Medium-chain alcohol dehydrogenases, catalytic domain"/>
    <property type="match status" value="1"/>
</dbReference>
<evidence type="ECO:0000256" key="6">
    <source>
        <dbReference type="ARBA" id="ARBA00023002"/>
    </source>
</evidence>
<proteinExistence type="predicted"/>
<evidence type="ECO:0000256" key="3">
    <source>
        <dbReference type="ARBA" id="ARBA00022603"/>
    </source>
</evidence>
<dbReference type="GO" id="GO:0016491">
    <property type="term" value="F:oxidoreductase activity"/>
    <property type="evidence" value="ECO:0007669"/>
    <property type="project" value="UniProtKB-KW"/>
</dbReference>
<dbReference type="GO" id="GO:0032259">
    <property type="term" value="P:methylation"/>
    <property type="evidence" value="ECO:0007669"/>
    <property type="project" value="UniProtKB-KW"/>
</dbReference>
<dbReference type="InterPro" id="IPR009081">
    <property type="entry name" value="PP-bd_ACP"/>
</dbReference>
<feature type="domain" description="Carrier" evidence="10">
    <location>
        <begin position="2400"/>
        <end position="2477"/>
    </location>
</feature>
<dbReference type="SMART" id="SM00827">
    <property type="entry name" value="PKS_AT"/>
    <property type="match status" value="1"/>
</dbReference>
<dbReference type="CDD" id="cd05195">
    <property type="entry name" value="enoyl_red"/>
    <property type="match status" value="1"/>
</dbReference>
<dbReference type="PROSITE" id="PS52004">
    <property type="entry name" value="KS3_2"/>
    <property type="match status" value="1"/>
</dbReference>
<feature type="active site" description="Proton acceptor; for dehydratase activity" evidence="9">
    <location>
        <position position="946"/>
    </location>
</feature>
<dbReference type="Pfam" id="PF02801">
    <property type="entry name" value="Ketoacyl-synt_C"/>
    <property type="match status" value="1"/>
</dbReference>
<dbReference type="Proteomes" id="UP000193240">
    <property type="component" value="Unassembled WGS sequence"/>
</dbReference>
<dbReference type="Pfam" id="PF00109">
    <property type="entry name" value="ketoacyl-synt"/>
    <property type="match status" value="1"/>
</dbReference>
<dbReference type="PANTHER" id="PTHR43775:SF29">
    <property type="entry name" value="ASPERFURANONE POLYKETIDE SYNTHASE AFOG-RELATED"/>
    <property type="match status" value="1"/>
</dbReference>
<dbReference type="SUPFAM" id="SSF51735">
    <property type="entry name" value="NAD(P)-binding Rossmann-fold domains"/>
    <property type="match status" value="2"/>
</dbReference>
<dbReference type="SUPFAM" id="SSF50129">
    <property type="entry name" value="GroES-like"/>
    <property type="match status" value="1"/>
</dbReference>
<dbReference type="SMART" id="SM00825">
    <property type="entry name" value="PKS_KS"/>
    <property type="match status" value="1"/>
</dbReference>
<dbReference type="InterPro" id="IPR016036">
    <property type="entry name" value="Malonyl_transacylase_ACP-bd"/>
</dbReference>
<dbReference type="GO" id="GO:0008168">
    <property type="term" value="F:methyltransferase activity"/>
    <property type="evidence" value="ECO:0007669"/>
    <property type="project" value="UniProtKB-KW"/>
</dbReference>
<dbReference type="InterPro" id="IPR036291">
    <property type="entry name" value="NAD(P)-bd_dom_sf"/>
</dbReference>
<dbReference type="GO" id="GO:0044550">
    <property type="term" value="P:secondary metabolite biosynthetic process"/>
    <property type="evidence" value="ECO:0007669"/>
    <property type="project" value="TreeGrafter"/>
</dbReference>
<dbReference type="InterPro" id="IPR001227">
    <property type="entry name" value="Ac_transferase_dom_sf"/>
</dbReference>
<dbReference type="InterPro" id="IPR014030">
    <property type="entry name" value="Ketoacyl_synth_N"/>
</dbReference>
<dbReference type="SUPFAM" id="SSF53335">
    <property type="entry name" value="S-adenosyl-L-methionine-dependent methyltransferases"/>
    <property type="match status" value="1"/>
</dbReference>
<keyword evidence="7" id="KW-0511">Multifunctional enzyme</keyword>
<dbReference type="InterPro" id="IPR029063">
    <property type="entry name" value="SAM-dependent_MTases_sf"/>
</dbReference>
<dbReference type="InterPro" id="IPR014043">
    <property type="entry name" value="Acyl_transferase_dom"/>
</dbReference>
<dbReference type="Gene3D" id="3.40.366.10">
    <property type="entry name" value="Malonyl-Coenzyme A Acyl Carrier Protein, domain 2"/>
    <property type="match status" value="1"/>
</dbReference>
<dbReference type="InterPro" id="IPR016039">
    <property type="entry name" value="Thiolase-like"/>
</dbReference>
<keyword evidence="1" id="KW-0596">Phosphopantetheine</keyword>
<dbReference type="InterPro" id="IPR032821">
    <property type="entry name" value="PKS_assoc"/>
</dbReference>
<keyword evidence="8" id="KW-0012">Acyltransferase</keyword>
<dbReference type="Gene3D" id="3.10.129.110">
    <property type="entry name" value="Polyketide synthase dehydratase"/>
    <property type="match status" value="1"/>
</dbReference>
<dbReference type="Pfam" id="PF00107">
    <property type="entry name" value="ADH_zinc_N"/>
    <property type="match status" value="1"/>
</dbReference>
<dbReference type="CDD" id="cd02440">
    <property type="entry name" value="AdoMet_MTases"/>
    <property type="match status" value="1"/>
</dbReference>
<dbReference type="Pfam" id="PF08240">
    <property type="entry name" value="ADH_N"/>
    <property type="match status" value="1"/>
</dbReference>
<dbReference type="Gene3D" id="3.40.50.150">
    <property type="entry name" value="Vaccinia Virus protein VP39"/>
    <property type="match status" value="1"/>
</dbReference>
<organism evidence="13 14">
    <name type="scientific">Epicoccum nigrum</name>
    <name type="common">Soil fungus</name>
    <name type="synonym">Epicoccum purpurascens</name>
    <dbReference type="NCBI Taxonomy" id="105696"/>
    <lineage>
        <taxon>Eukaryota</taxon>
        <taxon>Fungi</taxon>
        <taxon>Dikarya</taxon>
        <taxon>Ascomycota</taxon>
        <taxon>Pezizomycotina</taxon>
        <taxon>Dothideomycetes</taxon>
        <taxon>Pleosporomycetidae</taxon>
        <taxon>Pleosporales</taxon>
        <taxon>Pleosporineae</taxon>
        <taxon>Didymellaceae</taxon>
        <taxon>Epicoccum</taxon>
    </lineage>
</organism>
<dbReference type="PANTHER" id="PTHR43775">
    <property type="entry name" value="FATTY ACID SYNTHASE"/>
    <property type="match status" value="1"/>
</dbReference>
<evidence type="ECO:0000256" key="9">
    <source>
        <dbReference type="PROSITE-ProRule" id="PRU01363"/>
    </source>
</evidence>
<dbReference type="InterPro" id="IPR049551">
    <property type="entry name" value="PKS_DH_C"/>
</dbReference>
<dbReference type="Pfam" id="PF08242">
    <property type="entry name" value="Methyltransf_12"/>
    <property type="match status" value="1"/>
</dbReference>
<feature type="active site" description="Proton donor; for dehydratase activity" evidence="9">
    <location>
        <position position="1130"/>
    </location>
</feature>
<evidence type="ECO:0000256" key="8">
    <source>
        <dbReference type="ARBA" id="ARBA00023315"/>
    </source>
</evidence>
<dbReference type="SMART" id="SM00822">
    <property type="entry name" value="PKS_KR"/>
    <property type="match status" value="1"/>
</dbReference>
<dbReference type="InterPro" id="IPR020843">
    <property type="entry name" value="ER"/>
</dbReference>
<evidence type="ECO:0000313" key="14">
    <source>
        <dbReference type="Proteomes" id="UP000193240"/>
    </source>
</evidence>
<dbReference type="Pfam" id="PF08659">
    <property type="entry name" value="KR"/>
    <property type="match status" value="1"/>
</dbReference>
<feature type="region of interest" description="N-terminal hotdog fold" evidence="9">
    <location>
        <begin position="914"/>
        <end position="1049"/>
    </location>
</feature>
<evidence type="ECO:0000259" key="11">
    <source>
        <dbReference type="PROSITE" id="PS52004"/>
    </source>
</evidence>
<dbReference type="InParanoid" id="A0A1Y2LWJ7"/>
<dbReference type="SUPFAM" id="SSF47336">
    <property type="entry name" value="ACP-like"/>
    <property type="match status" value="1"/>
</dbReference>
<accession>A0A1Y2LWJ7</accession>
<dbReference type="SMART" id="SM00829">
    <property type="entry name" value="PKS_ER"/>
    <property type="match status" value="1"/>
</dbReference>
<keyword evidence="3" id="KW-0489">Methyltransferase</keyword>
<dbReference type="PROSITE" id="PS52019">
    <property type="entry name" value="PKS_MFAS_DH"/>
    <property type="match status" value="1"/>
</dbReference>
<sequence length="2488" mass="269608">MSAPSVPIAIIGMSCRFAGGATDPEKLWQLCAEGRTGWSEVPEDRYNINGHYHPRPDNLNTTNVKGACFLDEDVGNFDATFFNLPAETAACLDPQFRLMLEGTYEAFENAGLTMNDVIGSNTSVYAGSFFKDYHDAGLRDVTTLPRFFLVGVGSAMASNRLSHYFDLRGASMSIDTGCSTTLTALHQACNDLRNRESNMSVVSGANLMLNPDMFITMSSIALISKDGRSFAFDSRANGYGRGEGVATLVLKRLDDAIRDGDPIQSVIKETGLNQDGKTETITTPSQAAQIALMQRVYKKAGLDPKDTGYFEAHGTGTPTGDPLEVGAIAAVFKDSRAGNTPLPIGSIKPNVGHTECASGLASIVKVVKAIEKGLIPPLANLETINPKLKLGDWNLKIPRVTEPWNATLRRASVNNFGYGGANSHVILENYTQPRAAFNVNASLPARVYVLSAKDEHAAKAMVSNLRDHLIDVTDSLSYQNDLAYTLGERRSAFPWVAATSASSLSELVRLIDAGKMKPRRRNDPPRLGFVFTGQGAQWWAMGRELISAYPVFREALVEAERYLREFGATWSLMEELHQSEKTTRVNEAALGQPVCVAVQVALVRLLESWGVKPSAVSSHSSGEIASAYAAGVLSLRSAMGVVYARGTLASDVAKYSNLGPGGMMAVGLGVDDIQKYVARVTSGRIVVACQNSPSSVTISGDLPGIEELETLLKADAVFARKLQVPAAYHSHHMEPLAEAYAEWLNANISPEPQMGDVIYSSPTTGKRMSDVKEIGAADHWVRSLTQPVLFVESFTNMCFPAPDQPSDVDMVIELGAHPALSGPIQDITTLDAFNGFSVGYASCLVRKKNAVDTIHALACDLLHKGFPLNMSGVNLTSQGRVLTDLPKYAWNHQSRHWYEPRMNRAHRMMSEGPHDLLGSLVTGTNRINPTWRHVIKPSSMPWIRDHMLQGTTVYPGAGFICMALEGLIQAEQHKDKAISGYRLRDIDMLAALVIPEGEDGIEVQLSLKPCGDKAIYAKGWKEFQVFSVTQDDKWNEHCRGLICIEYGSEGAPRATVTVREATDYRTRVSPSDVYDSMHRVGIQHGPIFQNLKAVRARSQGSLATVEIADTASLMPYQFEHSHIIHPTTLDTVFQAIYAALPAAGAQLPSAQVPRSIKNLWISNGIRQGSGTSFNAHSKVHDNDRQGFKADVTVVDGNDGETVITIGDFLFQSIGNALKSREPCENDKFLTSRWVPDVSVMKPEQLKQQLACEPSPIEEQELADTKLVCSWFLKDALAAITSSEVENIQGHFKRYYAWMKAQVINSKTDPATQEDKDALISKVAASSTNGKLMCNVGPHLVDILCGRVSPLELMQDSQLLHLFYAECLKLDRSRSHMAELVRLYALKNPRAKMLEIGAGSGGTTHQILEALGAEDPLCASYDYTDVSDTFFEAAQEEFQVWKNLLSFQKLDIEQDPSVQGFDAGSYDLVFASQVLHRTRSMDETMVNVRKLLKPGGKLIILESTHDQPDVRMTFGLLPDQWLGEEDYRMLTPSFAADTWSEVLQNNGFSELEIEVRDCESDDVYSYSVMVSSADTVQPAYHSDIVLAIPAITPPQEWLESLVDAIAAETGSKPSMQPYDNLECEGKMVVFLPELSSKLLVSPTDAQFAAVRNICTKSKGMLWVTSGGSVESSDPFSSLAPGFLRILRLEYVGKPLVSLDLDTSAGAWSSSMVSTISSVYASAFANPTEDRPRDFEFAERKDVVQILRYFKDHTRNKTWFPDTTESETTVLQKYAESPVSLTIESPGHLDSIVFAPGPDYANIDIPADELEIRPQAFGITPRDISVATGTLQERTLGFECAGTVTKVGSLASLEGYKVGDRVAVVMNGGCGSNVRVPWTSAVQIPTAMGFELAAALPVAYVTAWIALMDIAHIEKGSTVLIHDAGSAIGQAAISLAKHVGAEIFATVSSAEHGSFLRRVVGIKSDRIFPATDSAFASAIQQQTKGRGVDAVLNTLEGSLLQETLNCVAPLGHFVELGKRDLEQRSRLDMGAFARGVTFSAIDIAMLAAHRGRQVHRALTSTIELLKTRKIRGVPISVQDISDVVQAFRNAQSGGSSGTVVLTVKPESIVPVVRQMPTVELQPNASYVVVGGFGGIGQSICLWLAEHGARNLIVLSRSANAAAKAGPLLNDLHNLGCQVRPVACDIANESDVKRAVESCNDMAPIRGVIQGAMVLRDSILEQMSLTDYMDGLRPKVQGTWNLHTAFADTPLDFFVILSSIAGIIGIASQCNYGAGGAFQDALAAHRTSQGLPCVSIDIGAVKNVGYVAEHDETHTYLKKQGHMVLSEGDVLRSLACAITSPFATQLVFGINTSPSSALWDEGPASRDLRFWPAKYRSSGDEDTGAGMADTLAGRIACAKSLEEAAVAVGAEITAKIMDIFMIPEAEVFPNKPMADFGVDSLTAVELRNALATKASAEVSIFDIMQSPSLSALALSIAAKSAHLNSALVVSS</sequence>
<evidence type="ECO:0000256" key="4">
    <source>
        <dbReference type="ARBA" id="ARBA00022679"/>
    </source>
</evidence>
<dbReference type="InterPro" id="IPR020841">
    <property type="entry name" value="PKS_Beta-ketoAc_synthase_dom"/>
</dbReference>
<dbReference type="GO" id="GO:0006633">
    <property type="term" value="P:fatty acid biosynthetic process"/>
    <property type="evidence" value="ECO:0007669"/>
    <property type="project" value="TreeGrafter"/>
</dbReference>
<dbReference type="Gene3D" id="3.40.47.10">
    <property type="match status" value="1"/>
</dbReference>
<dbReference type="SMART" id="SM00823">
    <property type="entry name" value="PKS_PP"/>
    <property type="match status" value="1"/>
</dbReference>
<evidence type="ECO:0000256" key="2">
    <source>
        <dbReference type="ARBA" id="ARBA00022553"/>
    </source>
</evidence>
<dbReference type="InterPro" id="IPR006162">
    <property type="entry name" value="Ppantetheine_attach_site"/>
</dbReference>
<dbReference type="Pfam" id="PF14765">
    <property type="entry name" value="PS-DH"/>
    <property type="match status" value="1"/>
</dbReference>
<protein>
    <submittedName>
        <fullName evidence="13">Uncharacterized protein</fullName>
    </submittedName>
</protein>
<dbReference type="CDD" id="cd00833">
    <property type="entry name" value="PKS"/>
    <property type="match status" value="1"/>
</dbReference>
<dbReference type="InterPro" id="IPR020806">
    <property type="entry name" value="PKS_PP-bd"/>
</dbReference>
<dbReference type="SMART" id="SM00826">
    <property type="entry name" value="PKS_DH"/>
    <property type="match status" value="1"/>
</dbReference>
<dbReference type="InterPro" id="IPR049900">
    <property type="entry name" value="PKS_mFAS_DH"/>
</dbReference>
<dbReference type="PROSITE" id="PS50075">
    <property type="entry name" value="CARRIER"/>
    <property type="match status" value="1"/>
</dbReference>